<dbReference type="InterPro" id="IPR020846">
    <property type="entry name" value="MFS_dom"/>
</dbReference>
<dbReference type="Gene3D" id="1.20.1250.20">
    <property type="entry name" value="MFS general substrate transporter like domains"/>
    <property type="match status" value="1"/>
</dbReference>
<proteinExistence type="predicted"/>
<evidence type="ECO:0000256" key="3">
    <source>
        <dbReference type="ARBA" id="ARBA00022519"/>
    </source>
</evidence>
<feature type="domain" description="Major facilitator superfamily (MFS) profile" evidence="8">
    <location>
        <begin position="1"/>
        <end position="114"/>
    </location>
</feature>
<dbReference type="Proteomes" id="UP000248731">
    <property type="component" value="Chromosome 1"/>
</dbReference>
<keyword evidence="2" id="KW-1003">Cell membrane</keyword>
<dbReference type="GO" id="GO:0005886">
    <property type="term" value="C:plasma membrane"/>
    <property type="evidence" value="ECO:0007669"/>
    <property type="project" value="UniProtKB-SubCell"/>
</dbReference>
<dbReference type="AlphaFoldDB" id="A0A2X4T4R1"/>
<sequence>MQALLSVFLGYLAYYIVRNSFTLSTPYLKEQLDLSATQIGLLSSCMLIVYGISKGVMSSLADKASPKVFMACGLVLCAIVNVGLGFSGAFLIFAALVVFNGLFQGMRVAPLLLS</sequence>
<evidence type="ECO:0000256" key="5">
    <source>
        <dbReference type="ARBA" id="ARBA00022989"/>
    </source>
</evidence>
<evidence type="ECO:0000256" key="1">
    <source>
        <dbReference type="ARBA" id="ARBA00004429"/>
    </source>
</evidence>
<dbReference type="Pfam" id="PF07690">
    <property type="entry name" value="MFS_1"/>
    <property type="match status" value="1"/>
</dbReference>
<name>A0A2X4T4R1_SALER</name>
<organism evidence="9 10">
    <name type="scientific">Salmonella enterica subsp. arizonae</name>
    <dbReference type="NCBI Taxonomy" id="59203"/>
    <lineage>
        <taxon>Bacteria</taxon>
        <taxon>Pseudomonadati</taxon>
        <taxon>Pseudomonadota</taxon>
        <taxon>Gammaproteobacteria</taxon>
        <taxon>Enterobacterales</taxon>
        <taxon>Enterobacteriaceae</taxon>
        <taxon>Salmonella</taxon>
    </lineage>
</organism>
<dbReference type="GO" id="GO:0035435">
    <property type="term" value="P:phosphate ion transmembrane transport"/>
    <property type="evidence" value="ECO:0007669"/>
    <property type="project" value="TreeGrafter"/>
</dbReference>
<dbReference type="InterPro" id="IPR011701">
    <property type="entry name" value="MFS"/>
</dbReference>
<dbReference type="PROSITE" id="PS50850">
    <property type="entry name" value="MFS"/>
    <property type="match status" value="1"/>
</dbReference>
<dbReference type="InterPro" id="IPR051337">
    <property type="entry name" value="OPA_Antiporter"/>
</dbReference>
<keyword evidence="5 7" id="KW-1133">Transmembrane helix</keyword>
<evidence type="ECO:0000256" key="6">
    <source>
        <dbReference type="ARBA" id="ARBA00023136"/>
    </source>
</evidence>
<gene>
    <name evidence="9" type="primary">glpT_2</name>
    <name evidence="9" type="ORF">NCTC7307_01718</name>
</gene>
<dbReference type="GO" id="GO:0061513">
    <property type="term" value="F:glucose 6-phosphate:phosphate antiporter activity"/>
    <property type="evidence" value="ECO:0007669"/>
    <property type="project" value="TreeGrafter"/>
</dbReference>
<keyword evidence="3" id="KW-0997">Cell inner membrane</keyword>
<evidence type="ECO:0000259" key="8">
    <source>
        <dbReference type="PROSITE" id="PS50850"/>
    </source>
</evidence>
<evidence type="ECO:0000256" key="2">
    <source>
        <dbReference type="ARBA" id="ARBA00022475"/>
    </source>
</evidence>
<keyword evidence="10" id="KW-1185">Reference proteome</keyword>
<evidence type="ECO:0000256" key="7">
    <source>
        <dbReference type="SAM" id="Phobius"/>
    </source>
</evidence>
<dbReference type="EMBL" id="LS483466">
    <property type="protein sequence ID" value="SQI22547.1"/>
    <property type="molecule type" value="Genomic_DNA"/>
</dbReference>
<accession>A0A2X4T4R1</accession>
<dbReference type="PANTHER" id="PTHR43826">
    <property type="entry name" value="GLUCOSE-6-PHOSPHATE EXCHANGER SLC37A4"/>
    <property type="match status" value="1"/>
</dbReference>
<feature type="transmembrane region" description="Helical" evidence="7">
    <location>
        <begin position="34"/>
        <end position="52"/>
    </location>
</feature>
<evidence type="ECO:0000313" key="10">
    <source>
        <dbReference type="Proteomes" id="UP000248731"/>
    </source>
</evidence>
<comment type="subcellular location">
    <subcellularLocation>
        <location evidence="1">Cell inner membrane</location>
        <topology evidence="1">Multi-pass membrane protein</topology>
    </subcellularLocation>
</comment>
<reference evidence="9 10" key="1">
    <citation type="submission" date="2018-06" db="EMBL/GenBank/DDBJ databases">
        <authorList>
            <consortium name="Pathogen Informatics"/>
            <person name="Doyle S."/>
        </authorList>
    </citation>
    <scope>NUCLEOTIDE SEQUENCE [LARGE SCALE GENOMIC DNA]</scope>
    <source>
        <strain evidence="9 10">NCTC7307</strain>
    </source>
</reference>
<keyword evidence="4 7" id="KW-0812">Transmembrane</keyword>
<keyword evidence="6 7" id="KW-0472">Membrane</keyword>
<dbReference type="InterPro" id="IPR036259">
    <property type="entry name" value="MFS_trans_sf"/>
</dbReference>
<evidence type="ECO:0000313" key="9">
    <source>
        <dbReference type="EMBL" id="SQI22547.1"/>
    </source>
</evidence>
<evidence type="ECO:0000256" key="4">
    <source>
        <dbReference type="ARBA" id="ARBA00022692"/>
    </source>
</evidence>
<protein>
    <submittedName>
        <fullName evidence="9">Phosphoglycerate transporter</fullName>
    </submittedName>
</protein>
<dbReference type="PANTHER" id="PTHR43826:SF6">
    <property type="entry name" value="GLYCEROL-3-PHOSPHATE TRANSPORTER"/>
    <property type="match status" value="1"/>
</dbReference>
<dbReference type="SUPFAM" id="SSF103473">
    <property type="entry name" value="MFS general substrate transporter"/>
    <property type="match status" value="1"/>
</dbReference>